<comment type="caution">
    <text evidence="2">The sequence shown here is derived from an EMBL/GenBank/DDBJ whole genome shotgun (WGS) entry which is preliminary data.</text>
</comment>
<proteinExistence type="predicted"/>
<organism evidence="2 3">
    <name type="scientific">Rhodopseudomonas palustris</name>
    <dbReference type="NCBI Taxonomy" id="1076"/>
    <lineage>
        <taxon>Bacteria</taxon>
        <taxon>Pseudomonadati</taxon>
        <taxon>Pseudomonadota</taxon>
        <taxon>Alphaproteobacteria</taxon>
        <taxon>Hyphomicrobiales</taxon>
        <taxon>Nitrobacteraceae</taxon>
        <taxon>Rhodopseudomonas</taxon>
    </lineage>
</organism>
<dbReference type="AlphaFoldDB" id="A0A323UJH1"/>
<gene>
    <name evidence="2" type="ORF">DNX69_10465</name>
</gene>
<dbReference type="Proteomes" id="UP000248134">
    <property type="component" value="Unassembled WGS sequence"/>
</dbReference>
<evidence type="ECO:0000256" key="1">
    <source>
        <dbReference type="SAM" id="SignalP"/>
    </source>
</evidence>
<evidence type="ECO:0000313" key="3">
    <source>
        <dbReference type="Proteomes" id="UP000248134"/>
    </source>
</evidence>
<dbReference type="InterPro" id="IPR036280">
    <property type="entry name" value="Multihaem_cyt_sf"/>
</dbReference>
<dbReference type="EMBL" id="QKQS01000013">
    <property type="protein sequence ID" value="PZA12397.1"/>
    <property type="molecule type" value="Genomic_DNA"/>
</dbReference>
<dbReference type="SUPFAM" id="SSF48695">
    <property type="entry name" value="Multiheme cytochromes"/>
    <property type="match status" value="1"/>
</dbReference>
<feature type="chain" id="PRO_5016285513" evidence="1">
    <location>
        <begin position="25"/>
        <end position="216"/>
    </location>
</feature>
<evidence type="ECO:0000313" key="2">
    <source>
        <dbReference type="EMBL" id="PZA12397.1"/>
    </source>
</evidence>
<protein>
    <submittedName>
        <fullName evidence="2">Isoquinoline 1-oxidoreductase subunit</fullName>
    </submittedName>
</protein>
<keyword evidence="1" id="KW-0732">Signal</keyword>
<feature type="signal peptide" evidence="1">
    <location>
        <begin position="1"/>
        <end position="24"/>
    </location>
</feature>
<reference evidence="2 3" key="1">
    <citation type="submission" date="2018-06" db="EMBL/GenBank/DDBJ databases">
        <title>Draft Whole-Genome Sequence of the purple photosynthetic bacterium Rhodospeudomonas palustris XCP.</title>
        <authorList>
            <person name="Rayyan A."/>
            <person name="Meyer T.E."/>
            <person name="Kyndt J.A."/>
        </authorList>
    </citation>
    <scope>NUCLEOTIDE SEQUENCE [LARGE SCALE GENOMIC DNA]</scope>
    <source>
        <strain evidence="2 3">XCP</strain>
    </source>
</reference>
<name>A0A323UJH1_RHOPL</name>
<accession>A0A323UJH1</accession>
<dbReference type="RefSeq" id="WP_110785898.1">
    <property type="nucleotide sequence ID" value="NZ_QKQS01000013.1"/>
</dbReference>
<sequence>MSRIRQTVLAGFAAMVTASLVVAAAPLLLGEADAASRVADSTQLRPVSDFAKIRDKQKRAIALFEEAGKVITSPRCMNCHPAGDRPTQTDAMRPHQPLVVRGEHGLGPPGGLACTTCHHQANFDSAGVPGNPKWALAPQEMAWQGKTLGQICVQIKDRTRNGDKDMAALVHHMAEDELVGWGWHPGEGRTPAPGTQKQFGALIKAWAEAGAACPKG</sequence>
<dbReference type="OrthoDB" id="656942at2"/>